<dbReference type="EMBL" id="CP159253">
    <property type="protein sequence ID" value="XCG48826.1"/>
    <property type="molecule type" value="Genomic_DNA"/>
</dbReference>
<evidence type="ECO:0000256" key="3">
    <source>
        <dbReference type="ARBA" id="ARBA00023163"/>
    </source>
</evidence>
<keyword evidence="1" id="KW-0805">Transcription regulation</keyword>
<dbReference type="Gene3D" id="1.10.10.10">
    <property type="entry name" value="Winged helix-like DNA-binding domain superfamily/Winged helix DNA-binding domain"/>
    <property type="match status" value="1"/>
</dbReference>
<dbReference type="Pfam" id="PF00392">
    <property type="entry name" value="GntR"/>
    <property type="match status" value="1"/>
</dbReference>
<dbReference type="InterPro" id="IPR000524">
    <property type="entry name" value="Tscrpt_reg_HTH_GntR"/>
</dbReference>
<sequence length="262" mass="28037">MADAAEQIFSGLRNSAQRGAPLYLQLKKSIEDAVHAGIIGPGDALPSERDIALKADVSRVTVRKAVQYLVRGGILVQRHGSGTFVAPRVERVEQSLSLLTSFTEDMARRGMTVRSTWLDRGIYPPSPDEMMVLGLSSKEFVARVSRLRIANDTPLAIERASLSATALPDPAAVDSSLYAALEKTGNRPVRAVQRISAANLGAADAALLDVPAGSASLNIERISYLASGKVIEFTRSIYRGDAYDFVAELRLSGRADTPGATV</sequence>
<dbReference type="RefSeq" id="WP_353643645.1">
    <property type="nucleotide sequence ID" value="NZ_CP159253.1"/>
</dbReference>
<reference evidence="5" key="1">
    <citation type="submission" date="2024-06" db="EMBL/GenBank/DDBJ databases">
        <title>Mesorhizobium karijinii sp. nov., a symbiont of the iconic Swainsona formosa from arid Australia.</title>
        <authorList>
            <person name="Hill Y.J."/>
            <person name="Watkin E.L.J."/>
            <person name="O'Hara G.W."/>
            <person name="Terpolilli J."/>
            <person name="Tye M.L."/>
            <person name="Kohlmeier M.G."/>
        </authorList>
    </citation>
    <scope>NUCLEOTIDE SEQUENCE</scope>
    <source>
        <strain evidence="5">WSM2240</strain>
    </source>
</reference>
<dbReference type="InterPro" id="IPR036390">
    <property type="entry name" value="WH_DNA-bd_sf"/>
</dbReference>
<dbReference type="SMART" id="SM00866">
    <property type="entry name" value="UTRA"/>
    <property type="match status" value="1"/>
</dbReference>
<dbReference type="Gene3D" id="3.40.1410.10">
    <property type="entry name" value="Chorismate lyase-like"/>
    <property type="match status" value="1"/>
</dbReference>
<dbReference type="SUPFAM" id="SSF64288">
    <property type="entry name" value="Chorismate lyase-like"/>
    <property type="match status" value="1"/>
</dbReference>
<dbReference type="PANTHER" id="PTHR44846:SF1">
    <property type="entry name" value="MANNOSYL-D-GLYCERATE TRANSPORT_METABOLISM SYSTEM REPRESSOR MNGR-RELATED"/>
    <property type="match status" value="1"/>
</dbReference>
<dbReference type="InterPro" id="IPR050679">
    <property type="entry name" value="Bact_HTH_transcr_reg"/>
</dbReference>
<dbReference type="GO" id="GO:0003700">
    <property type="term" value="F:DNA-binding transcription factor activity"/>
    <property type="evidence" value="ECO:0007669"/>
    <property type="project" value="InterPro"/>
</dbReference>
<keyword evidence="3" id="KW-0804">Transcription</keyword>
<evidence type="ECO:0000259" key="4">
    <source>
        <dbReference type="PROSITE" id="PS50949"/>
    </source>
</evidence>
<dbReference type="PRINTS" id="PR00035">
    <property type="entry name" value="HTHGNTR"/>
</dbReference>
<evidence type="ECO:0000313" key="5">
    <source>
        <dbReference type="EMBL" id="XCG48826.1"/>
    </source>
</evidence>
<evidence type="ECO:0000256" key="2">
    <source>
        <dbReference type="ARBA" id="ARBA00023125"/>
    </source>
</evidence>
<dbReference type="GO" id="GO:0003677">
    <property type="term" value="F:DNA binding"/>
    <property type="evidence" value="ECO:0007669"/>
    <property type="project" value="UniProtKB-KW"/>
</dbReference>
<proteinExistence type="predicted"/>
<accession>A0AAU8CPT8</accession>
<protein>
    <submittedName>
        <fullName evidence="5">GntR family transcriptional regulator</fullName>
    </submittedName>
</protein>
<dbReference type="Pfam" id="PF07702">
    <property type="entry name" value="UTRA"/>
    <property type="match status" value="1"/>
</dbReference>
<keyword evidence="2" id="KW-0238">DNA-binding</keyword>
<dbReference type="SUPFAM" id="SSF46785">
    <property type="entry name" value="Winged helix' DNA-binding domain"/>
    <property type="match status" value="1"/>
</dbReference>
<dbReference type="CDD" id="cd07377">
    <property type="entry name" value="WHTH_GntR"/>
    <property type="match status" value="1"/>
</dbReference>
<dbReference type="GO" id="GO:0045892">
    <property type="term" value="P:negative regulation of DNA-templated transcription"/>
    <property type="evidence" value="ECO:0007669"/>
    <property type="project" value="TreeGrafter"/>
</dbReference>
<dbReference type="SMART" id="SM00345">
    <property type="entry name" value="HTH_GNTR"/>
    <property type="match status" value="1"/>
</dbReference>
<name>A0AAU8CPT8_9HYPH</name>
<dbReference type="AlphaFoldDB" id="A0AAU8CPT8"/>
<feature type="domain" description="HTH gntR-type" evidence="4">
    <location>
        <begin position="20"/>
        <end position="88"/>
    </location>
</feature>
<dbReference type="InterPro" id="IPR028978">
    <property type="entry name" value="Chorismate_lyase_/UTRA_dom_sf"/>
</dbReference>
<dbReference type="InterPro" id="IPR011663">
    <property type="entry name" value="UTRA"/>
</dbReference>
<organism evidence="5">
    <name type="scientific">Mesorhizobium sp. WSM2240</name>
    <dbReference type="NCBI Taxonomy" id="3228851"/>
    <lineage>
        <taxon>Bacteria</taxon>
        <taxon>Pseudomonadati</taxon>
        <taxon>Pseudomonadota</taxon>
        <taxon>Alphaproteobacteria</taxon>
        <taxon>Hyphomicrobiales</taxon>
        <taxon>Phyllobacteriaceae</taxon>
        <taxon>Mesorhizobium</taxon>
    </lineage>
</organism>
<dbReference type="PROSITE" id="PS50949">
    <property type="entry name" value="HTH_GNTR"/>
    <property type="match status" value="1"/>
</dbReference>
<dbReference type="PANTHER" id="PTHR44846">
    <property type="entry name" value="MANNOSYL-D-GLYCERATE TRANSPORT/METABOLISM SYSTEM REPRESSOR MNGR-RELATED"/>
    <property type="match status" value="1"/>
</dbReference>
<dbReference type="InterPro" id="IPR036388">
    <property type="entry name" value="WH-like_DNA-bd_sf"/>
</dbReference>
<evidence type="ECO:0000256" key="1">
    <source>
        <dbReference type="ARBA" id="ARBA00023015"/>
    </source>
</evidence>
<gene>
    <name evidence="5" type="ORF">ABVK50_27080</name>
</gene>